<reference evidence="1 2" key="1">
    <citation type="submission" date="2015-04" db="EMBL/GenBank/DDBJ databases">
        <authorList>
            <person name="Syromyatnikov M.Y."/>
            <person name="Popov V.N."/>
        </authorList>
    </citation>
    <scope>NUCLEOTIDE SEQUENCE [LARGE SCALE GENOMIC DNA]</scope>
</reference>
<name>A0A1J1HIC8_9DIPT</name>
<proteinExistence type="predicted"/>
<organism evidence="1 2">
    <name type="scientific">Clunio marinus</name>
    <dbReference type="NCBI Taxonomy" id="568069"/>
    <lineage>
        <taxon>Eukaryota</taxon>
        <taxon>Metazoa</taxon>
        <taxon>Ecdysozoa</taxon>
        <taxon>Arthropoda</taxon>
        <taxon>Hexapoda</taxon>
        <taxon>Insecta</taxon>
        <taxon>Pterygota</taxon>
        <taxon>Neoptera</taxon>
        <taxon>Endopterygota</taxon>
        <taxon>Diptera</taxon>
        <taxon>Nematocera</taxon>
        <taxon>Chironomoidea</taxon>
        <taxon>Chironomidae</taxon>
        <taxon>Clunio</taxon>
    </lineage>
</organism>
<accession>A0A1J1HIC8</accession>
<dbReference type="Proteomes" id="UP000183832">
    <property type="component" value="Unassembled WGS sequence"/>
</dbReference>
<evidence type="ECO:0000313" key="2">
    <source>
        <dbReference type="Proteomes" id="UP000183832"/>
    </source>
</evidence>
<protein>
    <submittedName>
        <fullName evidence="1">CLUMA_CG001596, isoform A</fullName>
    </submittedName>
</protein>
<dbReference type="AlphaFoldDB" id="A0A1J1HIC8"/>
<dbReference type="EMBL" id="CVRI01000005">
    <property type="protein sequence ID" value="CRK87765.1"/>
    <property type="molecule type" value="Genomic_DNA"/>
</dbReference>
<keyword evidence="2" id="KW-1185">Reference proteome</keyword>
<sequence>MTVTNATQDGSSCVATLQRAALSPWALGFRVFFPFSMEEFYFVGIIEQRRSLLQIRVVKENLPPFQISGESLSNGKMLRVKCVVDSL</sequence>
<evidence type="ECO:0000313" key="1">
    <source>
        <dbReference type="EMBL" id="CRK87765.1"/>
    </source>
</evidence>
<gene>
    <name evidence="1" type="ORF">CLUMA_CG001596</name>
</gene>